<evidence type="ECO:0000256" key="2">
    <source>
        <dbReference type="ARBA" id="ARBA00022576"/>
    </source>
</evidence>
<dbReference type="Pfam" id="PF01571">
    <property type="entry name" value="GCV_T"/>
    <property type="match status" value="1"/>
</dbReference>
<dbReference type="Proteomes" id="UP000254116">
    <property type="component" value="Unassembled WGS sequence"/>
</dbReference>
<reference evidence="5 6" key="1">
    <citation type="submission" date="2018-06" db="EMBL/GenBank/DDBJ databases">
        <authorList>
            <consortium name="Pathogen Informatics"/>
            <person name="Doyle S."/>
        </authorList>
    </citation>
    <scope>NUCLEOTIDE SEQUENCE [LARGE SCALE GENOMIC DNA]</scope>
    <source>
        <strain evidence="5 6">NCTC10702</strain>
    </source>
</reference>
<organism evidence="5 6">
    <name type="scientific">Staphylococcus aureus</name>
    <dbReference type="NCBI Taxonomy" id="1280"/>
    <lineage>
        <taxon>Bacteria</taxon>
        <taxon>Bacillati</taxon>
        <taxon>Bacillota</taxon>
        <taxon>Bacilli</taxon>
        <taxon>Bacillales</taxon>
        <taxon>Staphylococcaceae</taxon>
        <taxon>Staphylococcus</taxon>
    </lineage>
</organism>
<dbReference type="InterPro" id="IPR028896">
    <property type="entry name" value="GcvT/YgfZ/DmdA"/>
</dbReference>
<proteinExistence type="inferred from homology"/>
<dbReference type="Gene3D" id="3.30.1360.120">
    <property type="entry name" value="Probable tRNA modification gtpase trme, domain 1"/>
    <property type="match status" value="1"/>
</dbReference>
<dbReference type="GO" id="GO:0008483">
    <property type="term" value="F:transaminase activity"/>
    <property type="evidence" value="ECO:0007669"/>
    <property type="project" value="UniProtKB-KW"/>
</dbReference>
<evidence type="ECO:0000313" key="6">
    <source>
        <dbReference type="Proteomes" id="UP000254116"/>
    </source>
</evidence>
<sequence length="215" mass="24477">MSSDLKQTPLYQNYVDRGAKIVEFGGWAMPVQFSSIKEEHNAVRYEIGLFDVSHMGEIEVTGKDASQFVQYLLSNDTDNLTTSKALYTALCNEEGGIIDDLVIYKLADDNYLLVVNAANTEKDFNWILKHKEKFDVEVQNVSNQYGQLAIQGPKARDLINQLVDEDVTEMKCLNLNRVSNYLEQTSFYLSQVTQVKMGLKFIVISMILKKFGMVY</sequence>
<keyword evidence="2" id="KW-0032">Aminotransferase</keyword>
<dbReference type="FunFam" id="3.30.70.1400:FF:000001">
    <property type="entry name" value="Aminomethyltransferase"/>
    <property type="match status" value="1"/>
</dbReference>
<dbReference type="AlphaFoldDB" id="A0A380EI97"/>
<evidence type="ECO:0000313" key="5">
    <source>
        <dbReference type="EMBL" id="SUL35772.1"/>
    </source>
</evidence>
<dbReference type="InterPro" id="IPR006222">
    <property type="entry name" value="GCVT_N"/>
</dbReference>
<protein>
    <submittedName>
        <fullName evidence="5">Aminomethyltransferase (Glycine cleavage system T protein)</fullName>
        <ecNumber evidence="5">2.1.2.10</ecNumber>
    </submittedName>
</protein>
<dbReference type="PANTHER" id="PTHR43757:SF2">
    <property type="entry name" value="AMINOMETHYLTRANSFERASE, MITOCHONDRIAL"/>
    <property type="match status" value="1"/>
</dbReference>
<dbReference type="EMBL" id="UHBY01000003">
    <property type="protein sequence ID" value="SUL35772.1"/>
    <property type="molecule type" value="Genomic_DNA"/>
</dbReference>
<dbReference type="EC" id="2.1.2.10" evidence="5"/>
<dbReference type="InterPro" id="IPR027266">
    <property type="entry name" value="TrmE/GcvT-like"/>
</dbReference>
<dbReference type="SUPFAM" id="SSF103025">
    <property type="entry name" value="Folate-binding domain"/>
    <property type="match status" value="1"/>
</dbReference>
<dbReference type="PANTHER" id="PTHR43757">
    <property type="entry name" value="AMINOMETHYLTRANSFERASE"/>
    <property type="match status" value="1"/>
</dbReference>
<dbReference type="GO" id="GO:0032259">
    <property type="term" value="P:methylation"/>
    <property type="evidence" value="ECO:0007669"/>
    <property type="project" value="UniProtKB-KW"/>
</dbReference>
<dbReference type="GO" id="GO:0004047">
    <property type="term" value="F:aminomethyltransferase activity"/>
    <property type="evidence" value="ECO:0007669"/>
    <property type="project" value="UniProtKB-EC"/>
</dbReference>
<gene>
    <name evidence="5" type="primary">gcvT_2</name>
    <name evidence="5" type="ORF">NCTC10702_02436</name>
</gene>
<dbReference type="GO" id="GO:0008168">
    <property type="term" value="F:methyltransferase activity"/>
    <property type="evidence" value="ECO:0007669"/>
    <property type="project" value="UniProtKB-KW"/>
</dbReference>
<feature type="domain" description="GCVT N-terminal" evidence="4">
    <location>
        <begin position="10"/>
        <end position="171"/>
    </location>
</feature>
<evidence type="ECO:0000256" key="3">
    <source>
        <dbReference type="ARBA" id="ARBA00022679"/>
    </source>
</evidence>
<dbReference type="GO" id="GO:0005829">
    <property type="term" value="C:cytosol"/>
    <property type="evidence" value="ECO:0007669"/>
    <property type="project" value="TreeGrafter"/>
</dbReference>
<accession>A0A380EI97</accession>
<comment type="similarity">
    <text evidence="1">Belongs to the GcvT family.</text>
</comment>
<keyword evidence="3 5" id="KW-0808">Transferase</keyword>
<evidence type="ECO:0000259" key="4">
    <source>
        <dbReference type="Pfam" id="PF01571"/>
    </source>
</evidence>
<name>A0A380EI97_STAAU</name>
<evidence type="ECO:0000256" key="1">
    <source>
        <dbReference type="ARBA" id="ARBA00008609"/>
    </source>
</evidence>
<keyword evidence="5" id="KW-0489">Methyltransferase</keyword>